<evidence type="ECO:0000313" key="2">
    <source>
        <dbReference type="Proteomes" id="UP001500751"/>
    </source>
</evidence>
<reference evidence="2" key="1">
    <citation type="journal article" date="2019" name="Int. J. Syst. Evol. Microbiol.">
        <title>The Global Catalogue of Microorganisms (GCM) 10K type strain sequencing project: providing services to taxonomists for standard genome sequencing and annotation.</title>
        <authorList>
            <consortium name="The Broad Institute Genomics Platform"/>
            <consortium name="The Broad Institute Genome Sequencing Center for Infectious Disease"/>
            <person name="Wu L."/>
            <person name="Ma J."/>
        </authorList>
    </citation>
    <scope>NUCLEOTIDE SEQUENCE [LARGE SCALE GENOMIC DNA]</scope>
    <source>
        <strain evidence="2">JCM 16014</strain>
    </source>
</reference>
<keyword evidence="2" id="KW-1185">Reference proteome</keyword>
<protein>
    <submittedName>
        <fullName evidence="1">Uncharacterized protein</fullName>
    </submittedName>
</protein>
<dbReference type="EMBL" id="BAAAQN010000017">
    <property type="protein sequence ID" value="GAA2030874.1"/>
    <property type="molecule type" value="Genomic_DNA"/>
</dbReference>
<dbReference type="Proteomes" id="UP001500751">
    <property type="component" value="Unassembled WGS sequence"/>
</dbReference>
<organism evidence="1 2">
    <name type="scientific">Catenulispora yoronensis</name>
    <dbReference type="NCBI Taxonomy" id="450799"/>
    <lineage>
        <taxon>Bacteria</taxon>
        <taxon>Bacillati</taxon>
        <taxon>Actinomycetota</taxon>
        <taxon>Actinomycetes</taxon>
        <taxon>Catenulisporales</taxon>
        <taxon>Catenulisporaceae</taxon>
        <taxon>Catenulispora</taxon>
    </lineage>
</organism>
<accession>A0ABP5FNW2</accession>
<comment type="caution">
    <text evidence="1">The sequence shown here is derived from an EMBL/GenBank/DDBJ whole genome shotgun (WGS) entry which is preliminary data.</text>
</comment>
<proteinExistence type="predicted"/>
<sequence>MVDEAMVGQVFDSLDALDGHASPHAEVILVLGDDEGASFEMPFGPCLIVQSFQLDQPFRGR</sequence>
<gene>
    <name evidence="1" type="ORF">GCM10009839_33390</name>
</gene>
<name>A0ABP5FNW2_9ACTN</name>
<dbReference type="RefSeq" id="WP_344666514.1">
    <property type="nucleotide sequence ID" value="NZ_BAAAQN010000017.1"/>
</dbReference>
<evidence type="ECO:0000313" key="1">
    <source>
        <dbReference type="EMBL" id="GAA2030874.1"/>
    </source>
</evidence>